<gene>
    <name evidence="1" type="ORF">V6N12_056939</name>
</gene>
<name>A0ABR2DCV1_9ROSI</name>
<reference evidence="1 2" key="1">
    <citation type="journal article" date="2024" name="G3 (Bethesda)">
        <title>Genome assembly of Hibiscus sabdariffa L. provides insights into metabolisms of medicinal natural products.</title>
        <authorList>
            <person name="Kim T."/>
        </authorList>
    </citation>
    <scope>NUCLEOTIDE SEQUENCE [LARGE SCALE GENOMIC DNA]</scope>
    <source>
        <strain evidence="1">TK-2024</strain>
        <tissue evidence="1">Old leaves</tissue>
    </source>
</reference>
<evidence type="ECO:0000313" key="1">
    <source>
        <dbReference type="EMBL" id="KAK8535421.1"/>
    </source>
</evidence>
<keyword evidence="2" id="KW-1185">Reference proteome</keyword>
<accession>A0ABR2DCV1</accession>
<proteinExistence type="predicted"/>
<sequence length="66" mass="7979">MKSWEGTLTQFSTQRKSWEEMSTELPGDFQRLVNLLSKQDGGEYYEIAKEREYIDKEVEWGEWDRL</sequence>
<organism evidence="1 2">
    <name type="scientific">Hibiscus sabdariffa</name>
    <name type="common">roselle</name>
    <dbReference type="NCBI Taxonomy" id="183260"/>
    <lineage>
        <taxon>Eukaryota</taxon>
        <taxon>Viridiplantae</taxon>
        <taxon>Streptophyta</taxon>
        <taxon>Embryophyta</taxon>
        <taxon>Tracheophyta</taxon>
        <taxon>Spermatophyta</taxon>
        <taxon>Magnoliopsida</taxon>
        <taxon>eudicotyledons</taxon>
        <taxon>Gunneridae</taxon>
        <taxon>Pentapetalae</taxon>
        <taxon>rosids</taxon>
        <taxon>malvids</taxon>
        <taxon>Malvales</taxon>
        <taxon>Malvaceae</taxon>
        <taxon>Malvoideae</taxon>
        <taxon>Hibiscus</taxon>
    </lineage>
</organism>
<protein>
    <submittedName>
        <fullName evidence="1">Uncharacterized protein</fullName>
    </submittedName>
</protein>
<dbReference type="Proteomes" id="UP001472677">
    <property type="component" value="Unassembled WGS sequence"/>
</dbReference>
<evidence type="ECO:0000313" key="2">
    <source>
        <dbReference type="Proteomes" id="UP001472677"/>
    </source>
</evidence>
<comment type="caution">
    <text evidence="1">The sequence shown here is derived from an EMBL/GenBank/DDBJ whole genome shotgun (WGS) entry which is preliminary data.</text>
</comment>
<dbReference type="EMBL" id="JBBPBM010000030">
    <property type="protein sequence ID" value="KAK8535421.1"/>
    <property type="molecule type" value="Genomic_DNA"/>
</dbReference>